<dbReference type="GO" id="GO:0009279">
    <property type="term" value="C:cell outer membrane"/>
    <property type="evidence" value="ECO:0007669"/>
    <property type="project" value="UniProtKB-SubCell"/>
</dbReference>
<sequence length="221" mass="23125">MMRFAMLATGAALLLSACSTQVQNAASADFAPVYPTPAEELTRRMPSGGIYSETAAGLFAMDRRAGRVGDILTVEFTESFTASKSQNVATSRSDSFDVRLPGAIFGGFTGNGLNSGRTSAFGGTGAAAQSNALSGRVSVTVVRELPGGNLEILGQKKMTFNNGDEYVRLRGTVRPSDISADNVVQSDRIANAEIQYVGAGQVADAGKQGWLRQGLNTVSPF</sequence>
<keyword evidence="9" id="KW-0969">Cilium</keyword>
<evidence type="ECO:0000256" key="4">
    <source>
        <dbReference type="ARBA" id="ARBA00023136"/>
    </source>
</evidence>
<feature type="chain" id="PRO_5015358493" description="Flagellar L-ring protein" evidence="8">
    <location>
        <begin position="25"/>
        <end position="221"/>
    </location>
</feature>
<dbReference type="GO" id="GO:0009427">
    <property type="term" value="C:bacterial-type flagellum basal body, distal rod, L ring"/>
    <property type="evidence" value="ECO:0007669"/>
    <property type="project" value="InterPro"/>
</dbReference>
<reference evidence="10" key="1">
    <citation type="submission" date="2018-03" db="EMBL/GenBank/DDBJ databases">
        <authorList>
            <person name="Rodrigo-Torres L."/>
            <person name="Arahal R. D."/>
            <person name="Lucena T."/>
        </authorList>
    </citation>
    <scope>NUCLEOTIDE SEQUENCE [LARGE SCALE GENOMIC DNA]</scope>
    <source>
        <strain evidence="10">CECT 8871</strain>
    </source>
</reference>
<evidence type="ECO:0000256" key="7">
    <source>
        <dbReference type="HAMAP-Rule" id="MF_00415"/>
    </source>
</evidence>
<evidence type="ECO:0000256" key="3">
    <source>
        <dbReference type="ARBA" id="ARBA00022729"/>
    </source>
</evidence>
<dbReference type="HAMAP" id="MF_00415">
    <property type="entry name" value="FlgH"/>
    <property type="match status" value="1"/>
</dbReference>
<dbReference type="GO" id="GO:0071973">
    <property type="term" value="P:bacterial-type flagellum-dependent cell motility"/>
    <property type="evidence" value="ECO:0007669"/>
    <property type="project" value="InterPro"/>
</dbReference>
<keyword evidence="7" id="KW-0449">Lipoprotein</keyword>
<dbReference type="EMBL" id="OMOJ01000003">
    <property type="protein sequence ID" value="SPF80109.1"/>
    <property type="molecule type" value="Genomic_DNA"/>
</dbReference>
<evidence type="ECO:0000256" key="5">
    <source>
        <dbReference type="ARBA" id="ARBA00023143"/>
    </source>
</evidence>
<organism evidence="9 10">
    <name type="scientific">Pseudoprimorskyibacter insulae</name>
    <dbReference type="NCBI Taxonomy" id="1695997"/>
    <lineage>
        <taxon>Bacteria</taxon>
        <taxon>Pseudomonadati</taxon>
        <taxon>Pseudomonadota</taxon>
        <taxon>Alphaproteobacteria</taxon>
        <taxon>Rhodobacterales</taxon>
        <taxon>Paracoccaceae</taxon>
        <taxon>Pseudoprimorskyibacter</taxon>
    </lineage>
</organism>
<comment type="subcellular location">
    <subcellularLocation>
        <location evidence="7">Cell outer membrane</location>
        <topology evidence="7">Lipid-anchor</topology>
    </subcellularLocation>
    <subcellularLocation>
        <location evidence="7">Bacterial flagellum basal body</location>
    </subcellularLocation>
</comment>
<dbReference type="Pfam" id="PF02107">
    <property type="entry name" value="FlgH"/>
    <property type="match status" value="1"/>
</dbReference>
<dbReference type="GO" id="GO:0003774">
    <property type="term" value="F:cytoskeletal motor activity"/>
    <property type="evidence" value="ECO:0007669"/>
    <property type="project" value="InterPro"/>
</dbReference>
<evidence type="ECO:0000256" key="1">
    <source>
        <dbReference type="ARBA" id="ARBA00002591"/>
    </source>
</evidence>
<comment type="subunit">
    <text evidence="7">The basal body constitutes a major portion of the flagellar organelle and consists of four rings (L,P,S, and M) mounted on a central rod.</text>
</comment>
<keyword evidence="9" id="KW-0282">Flagellum</keyword>
<feature type="signal peptide" evidence="8">
    <location>
        <begin position="1"/>
        <end position="24"/>
    </location>
</feature>
<dbReference type="PANTHER" id="PTHR34933:SF1">
    <property type="entry name" value="FLAGELLAR L-RING PROTEIN"/>
    <property type="match status" value="1"/>
</dbReference>
<protein>
    <recommendedName>
        <fullName evidence="7">Flagellar L-ring protein</fullName>
    </recommendedName>
    <alternativeName>
        <fullName evidence="7">Basal body L-ring protein</fullName>
    </alternativeName>
</protein>
<evidence type="ECO:0000313" key="10">
    <source>
        <dbReference type="Proteomes" id="UP000244904"/>
    </source>
</evidence>
<keyword evidence="5 7" id="KW-0975">Bacterial flagellum</keyword>
<evidence type="ECO:0000256" key="2">
    <source>
        <dbReference type="ARBA" id="ARBA00006929"/>
    </source>
</evidence>
<comment type="similarity">
    <text evidence="2 7">Belongs to the FlgH family.</text>
</comment>
<keyword evidence="3 7" id="KW-0732">Signal</keyword>
<evidence type="ECO:0000256" key="8">
    <source>
        <dbReference type="SAM" id="SignalP"/>
    </source>
</evidence>
<dbReference type="AlphaFoldDB" id="A0A2R8AW57"/>
<dbReference type="PROSITE" id="PS51257">
    <property type="entry name" value="PROKAR_LIPOPROTEIN"/>
    <property type="match status" value="1"/>
</dbReference>
<name>A0A2R8AW57_9RHOB</name>
<evidence type="ECO:0000313" key="9">
    <source>
        <dbReference type="EMBL" id="SPF80109.1"/>
    </source>
</evidence>
<dbReference type="Proteomes" id="UP000244904">
    <property type="component" value="Unassembled WGS sequence"/>
</dbReference>
<keyword evidence="9" id="KW-0966">Cell projection</keyword>
<dbReference type="PRINTS" id="PR01008">
    <property type="entry name" value="FLGLRINGFLGH"/>
</dbReference>
<dbReference type="InterPro" id="IPR000527">
    <property type="entry name" value="Flag_Lring"/>
</dbReference>
<keyword evidence="6 7" id="KW-0998">Cell outer membrane</keyword>
<comment type="function">
    <text evidence="1 7">Assembles around the rod to form the L-ring and probably protects the motor/basal body from shearing forces during rotation.</text>
</comment>
<dbReference type="PANTHER" id="PTHR34933">
    <property type="entry name" value="FLAGELLAR L-RING PROTEIN"/>
    <property type="match status" value="1"/>
</dbReference>
<proteinExistence type="inferred from homology"/>
<gene>
    <name evidence="9" type="primary">flgH_1</name>
    <name evidence="7" type="synonym">flgH</name>
    <name evidence="9" type="ORF">PRI8871_01911</name>
</gene>
<accession>A0A2R8AW57</accession>
<keyword evidence="4 7" id="KW-0472">Membrane</keyword>
<evidence type="ECO:0000256" key="6">
    <source>
        <dbReference type="ARBA" id="ARBA00023237"/>
    </source>
</evidence>
<keyword evidence="10" id="KW-1185">Reference proteome</keyword>
<dbReference type="RefSeq" id="WP_181389430.1">
    <property type="nucleotide sequence ID" value="NZ_OMOJ01000003.1"/>
</dbReference>